<dbReference type="InterPro" id="IPR040381">
    <property type="entry name" value="At4g14450-like"/>
</dbReference>
<name>A0A9D4W7J0_PEA</name>
<evidence type="ECO:0000256" key="1">
    <source>
        <dbReference type="SAM" id="MobiDB-lite"/>
    </source>
</evidence>
<dbReference type="GO" id="GO:0005634">
    <property type="term" value="C:nucleus"/>
    <property type="evidence" value="ECO:0007669"/>
    <property type="project" value="TreeGrafter"/>
</dbReference>
<evidence type="ECO:0000313" key="3">
    <source>
        <dbReference type="Proteomes" id="UP001058974"/>
    </source>
</evidence>
<accession>A0A9D4W7J0</accession>
<gene>
    <name evidence="2" type="ORF">KIW84_063384</name>
</gene>
<dbReference type="EMBL" id="JAMSHJ010000006">
    <property type="protein sequence ID" value="KAI5397544.1"/>
    <property type="molecule type" value="Genomic_DNA"/>
</dbReference>
<proteinExistence type="predicted"/>
<evidence type="ECO:0000313" key="2">
    <source>
        <dbReference type="EMBL" id="KAI5397544.1"/>
    </source>
</evidence>
<organism evidence="2 3">
    <name type="scientific">Pisum sativum</name>
    <name type="common">Garden pea</name>
    <name type="synonym">Lathyrus oleraceus</name>
    <dbReference type="NCBI Taxonomy" id="3888"/>
    <lineage>
        <taxon>Eukaryota</taxon>
        <taxon>Viridiplantae</taxon>
        <taxon>Streptophyta</taxon>
        <taxon>Embryophyta</taxon>
        <taxon>Tracheophyta</taxon>
        <taxon>Spermatophyta</taxon>
        <taxon>Magnoliopsida</taxon>
        <taxon>eudicotyledons</taxon>
        <taxon>Gunneridae</taxon>
        <taxon>Pentapetalae</taxon>
        <taxon>rosids</taxon>
        <taxon>fabids</taxon>
        <taxon>Fabales</taxon>
        <taxon>Fabaceae</taxon>
        <taxon>Papilionoideae</taxon>
        <taxon>50 kb inversion clade</taxon>
        <taxon>NPAAA clade</taxon>
        <taxon>Hologalegina</taxon>
        <taxon>IRL clade</taxon>
        <taxon>Fabeae</taxon>
        <taxon>Lathyrus</taxon>
    </lineage>
</organism>
<dbReference type="Gramene" id="Psat06G0338400-T1">
    <property type="protein sequence ID" value="KAI5397544.1"/>
    <property type="gene ID" value="KIW84_063384"/>
</dbReference>
<dbReference type="PANTHER" id="PTHR33912:SF2">
    <property type="entry name" value="PUTATIVE-RELATED"/>
    <property type="match status" value="1"/>
</dbReference>
<reference evidence="2 3" key="1">
    <citation type="journal article" date="2022" name="Nat. Genet.">
        <title>Improved pea reference genome and pan-genome highlight genomic features and evolutionary characteristics.</title>
        <authorList>
            <person name="Yang T."/>
            <person name="Liu R."/>
            <person name="Luo Y."/>
            <person name="Hu S."/>
            <person name="Wang D."/>
            <person name="Wang C."/>
            <person name="Pandey M.K."/>
            <person name="Ge S."/>
            <person name="Xu Q."/>
            <person name="Li N."/>
            <person name="Li G."/>
            <person name="Huang Y."/>
            <person name="Saxena R.K."/>
            <person name="Ji Y."/>
            <person name="Li M."/>
            <person name="Yan X."/>
            <person name="He Y."/>
            <person name="Liu Y."/>
            <person name="Wang X."/>
            <person name="Xiang C."/>
            <person name="Varshney R.K."/>
            <person name="Ding H."/>
            <person name="Gao S."/>
            <person name="Zong X."/>
        </authorList>
    </citation>
    <scope>NUCLEOTIDE SEQUENCE [LARGE SCALE GENOMIC DNA]</scope>
    <source>
        <strain evidence="2 3">cv. Zhongwan 6</strain>
    </source>
</reference>
<feature type="compositionally biased region" description="Polar residues" evidence="1">
    <location>
        <begin position="45"/>
        <end position="55"/>
    </location>
</feature>
<comment type="caution">
    <text evidence="2">The sequence shown here is derived from an EMBL/GenBank/DDBJ whole genome shotgun (WGS) entry which is preliminary data.</text>
</comment>
<feature type="region of interest" description="Disordered" evidence="1">
    <location>
        <begin position="1"/>
        <end position="55"/>
    </location>
</feature>
<sequence>LSHSLPTSFSLSSPLTSTRPSITTHMADTQRNRNRPAASGHRQPNRLQSRAPSSLQINRTVDWNVAIPLLSPVVSSPPPQQLPLAKREELKPNQQQQRRQIAETEKIVFKKWQHPAAPFCYEHTSVVPPFC</sequence>
<dbReference type="PANTHER" id="PTHR33912">
    <property type="entry name" value="OS01G0939400 PROTEIN"/>
    <property type="match status" value="1"/>
</dbReference>
<protein>
    <submittedName>
        <fullName evidence="2">Uncharacterized protein</fullName>
    </submittedName>
</protein>
<dbReference type="AlphaFoldDB" id="A0A9D4W7J0"/>
<dbReference type="GO" id="GO:0005737">
    <property type="term" value="C:cytoplasm"/>
    <property type="evidence" value="ECO:0007669"/>
    <property type="project" value="TreeGrafter"/>
</dbReference>
<dbReference type="Proteomes" id="UP001058974">
    <property type="component" value="Chromosome 6"/>
</dbReference>
<feature type="non-terminal residue" evidence="2">
    <location>
        <position position="1"/>
    </location>
</feature>
<keyword evidence="3" id="KW-1185">Reference proteome</keyword>
<feature type="region of interest" description="Disordered" evidence="1">
    <location>
        <begin position="72"/>
        <end position="101"/>
    </location>
</feature>
<feature type="compositionally biased region" description="Low complexity" evidence="1">
    <location>
        <begin position="1"/>
        <end position="24"/>
    </location>
</feature>